<gene>
    <name evidence="1" type="ORF">SANT12839_004210</name>
</gene>
<protein>
    <submittedName>
        <fullName evidence="1">Uncharacterized protein</fullName>
    </submittedName>
</protein>
<dbReference type="AlphaFoldDB" id="A0A4D4JZR7"/>
<keyword evidence="2" id="KW-1185">Reference proteome</keyword>
<dbReference type="Proteomes" id="UP000299290">
    <property type="component" value="Unassembled WGS sequence"/>
</dbReference>
<dbReference type="EMBL" id="BJHV01000001">
    <property type="protein sequence ID" value="GDY39539.1"/>
    <property type="molecule type" value="Genomic_DNA"/>
</dbReference>
<sequence length="148" mass="15899">MTTLIVGSGSTGGAWATDRRRRGGTVVVIYRTRPRSGTLAEGTWWRRERLDVTAARGLRPGTGRVRARAARTNDAHGAGQRIRQGKLASEQQLAGLTVLRVSLVHGPADPAPVGGLCFIARCAHALVAGPRCSRPATTGPLRPWWTTW</sequence>
<evidence type="ECO:0000313" key="2">
    <source>
        <dbReference type="Proteomes" id="UP000299290"/>
    </source>
</evidence>
<name>A0A4D4JZR7_9ACTN</name>
<organism evidence="1 2">
    <name type="scientific">Streptomyces antimycoticus</name>
    <dbReference type="NCBI Taxonomy" id="68175"/>
    <lineage>
        <taxon>Bacteria</taxon>
        <taxon>Bacillati</taxon>
        <taxon>Actinomycetota</taxon>
        <taxon>Actinomycetes</taxon>
        <taxon>Kitasatosporales</taxon>
        <taxon>Streptomycetaceae</taxon>
        <taxon>Streptomyces</taxon>
        <taxon>Streptomyces violaceusniger group</taxon>
    </lineage>
</organism>
<accession>A0A4D4JZR7</accession>
<evidence type="ECO:0000313" key="1">
    <source>
        <dbReference type="EMBL" id="GDY39539.1"/>
    </source>
</evidence>
<comment type="caution">
    <text evidence="1">The sequence shown here is derived from an EMBL/GenBank/DDBJ whole genome shotgun (WGS) entry which is preliminary data.</text>
</comment>
<proteinExistence type="predicted"/>
<reference evidence="1 2" key="1">
    <citation type="journal article" date="2020" name="Int. J. Syst. Evol. Microbiol.">
        <title>Reclassification of Streptomyces castelarensis and Streptomyces sporoclivatus as later heterotypic synonyms of Streptomyces antimycoticus.</title>
        <authorList>
            <person name="Komaki H."/>
            <person name="Tamura T."/>
        </authorList>
    </citation>
    <scope>NUCLEOTIDE SEQUENCE [LARGE SCALE GENOMIC DNA]</scope>
    <source>
        <strain evidence="1 2">NBRC 12839</strain>
    </source>
</reference>